<accession>A0A2P5CZW1</accession>
<organism evidence="1 2">
    <name type="scientific">Trema orientale</name>
    <name type="common">Charcoal tree</name>
    <name type="synonym">Celtis orientalis</name>
    <dbReference type="NCBI Taxonomy" id="63057"/>
    <lineage>
        <taxon>Eukaryota</taxon>
        <taxon>Viridiplantae</taxon>
        <taxon>Streptophyta</taxon>
        <taxon>Embryophyta</taxon>
        <taxon>Tracheophyta</taxon>
        <taxon>Spermatophyta</taxon>
        <taxon>Magnoliopsida</taxon>
        <taxon>eudicotyledons</taxon>
        <taxon>Gunneridae</taxon>
        <taxon>Pentapetalae</taxon>
        <taxon>rosids</taxon>
        <taxon>fabids</taxon>
        <taxon>Rosales</taxon>
        <taxon>Cannabaceae</taxon>
        <taxon>Trema</taxon>
    </lineage>
</organism>
<protein>
    <submittedName>
        <fullName evidence="1">Uncharacterized protein</fullName>
    </submittedName>
</protein>
<sequence length="77" mass="8640">MYELKSSPSLVGFYYLTACSKLGYNLVEDYKSNIGWKFQPDVSDKVITRVNTISSLLSSSKSCEKIFTKANLIACML</sequence>
<evidence type="ECO:0000313" key="1">
    <source>
        <dbReference type="EMBL" id="PON66584.1"/>
    </source>
</evidence>
<comment type="caution">
    <text evidence="1">The sequence shown here is derived from an EMBL/GenBank/DDBJ whole genome shotgun (WGS) entry which is preliminary data.</text>
</comment>
<reference evidence="2" key="1">
    <citation type="submission" date="2016-06" db="EMBL/GenBank/DDBJ databases">
        <title>Parallel loss of symbiosis genes in relatives of nitrogen-fixing non-legume Parasponia.</title>
        <authorList>
            <person name="Van Velzen R."/>
            <person name="Holmer R."/>
            <person name="Bu F."/>
            <person name="Rutten L."/>
            <person name="Van Zeijl A."/>
            <person name="Liu W."/>
            <person name="Santuari L."/>
            <person name="Cao Q."/>
            <person name="Sharma T."/>
            <person name="Shen D."/>
            <person name="Roswanjaya Y."/>
            <person name="Wardhani T."/>
            <person name="Kalhor M.S."/>
            <person name="Jansen J."/>
            <person name="Van den Hoogen J."/>
            <person name="Gungor B."/>
            <person name="Hartog M."/>
            <person name="Hontelez J."/>
            <person name="Verver J."/>
            <person name="Yang W.-C."/>
            <person name="Schijlen E."/>
            <person name="Repin R."/>
            <person name="Schilthuizen M."/>
            <person name="Schranz E."/>
            <person name="Heidstra R."/>
            <person name="Miyata K."/>
            <person name="Fedorova E."/>
            <person name="Kohlen W."/>
            <person name="Bisseling T."/>
            <person name="Smit S."/>
            <person name="Geurts R."/>
        </authorList>
    </citation>
    <scope>NUCLEOTIDE SEQUENCE [LARGE SCALE GENOMIC DNA]</scope>
    <source>
        <strain evidence="2">cv. RG33-2</strain>
    </source>
</reference>
<keyword evidence="2" id="KW-1185">Reference proteome</keyword>
<evidence type="ECO:0000313" key="2">
    <source>
        <dbReference type="Proteomes" id="UP000237000"/>
    </source>
</evidence>
<name>A0A2P5CZW1_TREOI</name>
<dbReference type="EMBL" id="JXTC01000311">
    <property type="protein sequence ID" value="PON66584.1"/>
    <property type="molecule type" value="Genomic_DNA"/>
</dbReference>
<dbReference type="Proteomes" id="UP000237000">
    <property type="component" value="Unassembled WGS sequence"/>
</dbReference>
<dbReference type="AlphaFoldDB" id="A0A2P5CZW1"/>
<gene>
    <name evidence="1" type="ORF">TorRG33x02_267520</name>
</gene>
<proteinExistence type="predicted"/>
<dbReference type="InParanoid" id="A0A2P5CZW1"/>